<dbReference type="RefSeq" id="WP_286336725.1">
    <property type="nucleotide sequence ID" value="NZ_AP027370.1"/>
</dbReference>
<feature type="transmembrane region" description="Helical" evidence="6">
    <location>
        <begin position="7"/>
        <end position="27"/>
    </location>
</feature>
<evidence type="ECO:0000256" key="4">
    <source>
        <dbReference type="ARBA" id="ARBA00022989"/>
    </source>
</evidence>
<protein>
    <submittedName>
        <fullName evidence="7">Membrane protein</fullName>
    </submittedName>
</protein>
<evidence type="ECO:0000313" key="7">
    <source>
        <dbReference type="EMBL" id="BDY13782.1"/>
    </source>
</evidence>
<keyword evidence="5 6" id="KW-0472">Membrane</keyword>
<proteinExistence type="inferred from homology"/>
<evidence type="ECO:0000256" key="6">
    <source>
        <dbReference type="SAM" id="Phobius"/>
    </source>
</evidence>
<dbReference type="Proteomes" id="UP001321445">
    <property type="component" value="Chromosome"/>
</dbReference>
<dbReference type="EMBL" id="AP027370">
    <property type="protein sequence ID" value="BDY13782.1"/>
    <property type="molecule type" value="Genomic_DNA"/>
</dbReference>
<feature type="transmembrane region" description="Helical" evidence="6">
    <location>
        <begin position="140"/>
        <end position="159"/>
    </location>
</feature>
<accession>A0ABN6WX86</accession>
<keyword evidence="4 6" id="KW-1133">Transmembrane helix</keyword>
<feature type="transmembrane region" description="Helical" evidence="6">
    <location>
        <begin position="221"/>
        <end position="251"/>
    </location>
</feature>
<dbReference type="PANTHER" id="PTHR21716:SF64">
    <property type="entry name" value="AI-2 TRANSPORT PROTEIN TQSA"/>
    <property type="match status" value="1"/>
</dbReference>
<sequence length="343" mass="38196">MANLSAYRTIVTLAAIVVIIAGLKYAAPLIVPFMLSAFISLLLSPLLHWLIKKGIPSPLAFFIVIILVFLLFVSVTGLITSHMADLFEHAESWQVTITENLKQVIFQLQKVGIDIDQELFFSMLQPQKLFTFTLSIIKNASLLLSNSFLIFFTVVFMLIESFSIKRKIRYLEKSGSPGLAHRIESFTVKLNHYFTLKAFTSLLTGLWIVAVLYMFDVPYPLLWGLGGFILNFIPVIGSIIAAIPPVLIALATSGFGDALWIGGWFLVINTVIGNLLEPKIMGRGLEISELVVFLSLVFWGWVFGKIGMLLAVPLTMVVKFAFETSESTRWIAVLLSDSAKNKK</sequence>
<comment type="subcellular location">
    <subcellularLocation>
        <location evidence="1">Membrane</location>
        <topology evidence="1">Multi-pass membrane protein</topology>
    </subcellularLocation>
</comment>
<feature type="transmembrane region" description="Helical" evidence="6">
    <location>
        <begin position="194"/>
        <end position="215"/>
    </location>
</feature>
<evidence type="ECO:0000256" key="5">
    <source>
        <dbReference type="ARBA" id="ARBA00023136"/>
    </source>
</evidence>
<evidence type="ECO:0000256" key="2">
    <source>
        <dbReference type="ARBA" id="ARBA00009773"/>
    </source>
</evidence>
<evidence type="ECO:0000256" key="3">
    <source>
        <dbReference type="ARBA" id="ARBA00022692"/>
    </source>
</evidence>
<gene>
    <name evidence="7" type="primary">tqsA</name>
    <name evidence="7" type="ORF">HCR_20940</name>
</gene>
<reference evidence="7 8" key="1">
    <citation type="submission" date="2023-03" db="EMBL/GenBank/DDBJ databases">
        <title>Description of Hydrogenimonas sp. ISO32.</title>
        <authorList>
            <person name="Mino S."/>
            <person name="Fukazawa S."/>
            <person name="Sawabe T."/>
        </authorList>
    </citation>
    <scope>NUCLEOTIDE SEQUENCE [LARGE SCALE GENOMIC DNA]</scope>
    <source>
        <strain evidence="7 8">ISO32</strain>
    </source>
</reference>
<keyword evidence="8" id="KW-1185">Reference proteome</keyword>
<comment type="similarity">
    <text evidence="2">Belongs to the autoinducer-2 exporter (AI-2E) (TC 2.A.86) family.</text>
</comment>
<name>A0ABN6WX86_9BACT</name>
<evidence type="ECO:0000313" key="8">
    <source>
        <dbReference type="Proteomes" id="UP001321445"/>
    </source>
</evidence>
<evidence type="ECO:0000256" key="1">
    <source>
        <dbReference type="ARBA" id="ARBA00004141"/>
    </source>
</evidence>
<feature type="transmembrane region" description="Helical" evidence="6">
    <location>
        <begin position="58"/>
        <end position="79"/>
    </location>
</feature>
<feature type="transmembrane region" description="Helical" evidence="6">
    <location>
        <begin position="33"/>
        <end position="51"/>
    </location>
</feature>
<feature type="transmembrane region" description="Helical" evidence="6">
    <location>
        <begin position="258"/>
        <end position="276"/>
    </location>
</feature>
<dbReference type="Pfam" id="PF01594">
    <property type="entry name" value="AI-2E_transport"/>
    <property type="match status" value="1"/>
</dbReference>
<keyword evidence="3 6" id="KW-0812">Transmembrane</keyword>
<organism evidence="7 8">
    <name type="scientific">Hydrogenimonas cancrithermarum</name>
    <dbReference type="NCBI Taxonomy" id="2993563"/>
    <lineage>
        <taxon>Bacteria</taxon>
        <taxon>Pseudomonadati</taxon>
        <taxon>Campylobacterota</taxon>
        <taxon>Epsilonproteobacteria</taxon>
        <taxon>Campylobacterales</taxon>
        <taxon>Hydrogenimonadaceae</taxon>
        <taxon>Hydrogenimonas</taxon>
    </lineage>
</organism>
<feature type="transmembrane region" description="Helical" evidence="6">
    <location>
        <begin position="296"/>
        <end position="322"/>
    </location>
</feature>
<dbReference type="PANTHER" id="PTHR21716">
    <property type="entry name" value="TRANSMEMBRANE PROTEIN"/>
    <property type="match status" value="1"/>
</dbReference>
<dbReference type="InterPro" id="IPR002549">
    <property type="entry name" value="AI-2E-like"/>
</dbReference>